<dbReference type="EMBL" id="JACGWY010000001">
    <property type="protein sequence ID" value="MBA8815465.1"/>
    <property type="molecule type" value="Genomic_DNA"/>
</dbReference>
<dbReference type="PANTHER" id="PTHR48105">
    <property type="entry name" value="THIOREDOXIN REDUCTASE 1-RELATED-RELATED"/>
    <property type="match status" value="1"/>
</dbReference>
<keyword evidence="7" id="KW-1185">Reference proteome</keyword>
<evidence type="ECO:0000256" key="3">
    <source>
        <dbReference type="ARBA" id="ARBA00048132"/>
    </source>
</evidence>
<sequence>MENTSWDTIIIGGGTAGLSAALMLGRARRRTLVIDSGTPRNRFAGHMHGVLGHDGISPAEFIARGRAEVAQYGVEVVSGEVSRVDTGEASVTVTYDRGASTTARSVIIATGLVDELPDVAGLTERWGKGVLHCPYCHGWEVRDGRLGVLLTSPLALHQAELVRQWSPTETVFTGLIGGIDKAAAHRLRARGVEIVDERVVEVFGESGSVSGVRLESGTKVSLDALFVGSTPRPIDSFVAHLGLSRTDSAVGSFLTTDAMGTTSHRRIFAAGNVVDPRATVPMAMGAAAGVGAAVNAILVQEDTEAATFWEERYAGSERVWSGHPNSTMVDVVSDLNPGTALDLGCGEGADTVWLAQNGWDATGLDISPTAIARATTATSSLGIDRARFVLADLSTWRSDQVFDLVTTSFLHSPVALDRIAALRQAAERVAVGGHLLIVSHAAPPPGSGGAHHHADMFVAPADEVRMLALDPARWEAVLTETRQRTTTTDVWHEDGVILLRRLS</sequence>
<dbReference type="InterPro" id="IPR029063">
    <property type="entry name" value="SAM-dependent_MTases_sf"/>
</dbReference>
<dbReference type="SUPFAM" id="SSF51905">
    <property type="entry name" value="FAD/NAD(P)-binding domain"/>
    <property type="match status" value="1"/>
</dbReference>
<feature type="domain" description="FAD/NAD(P)-binding" evidence="4">
    <location>
        <begin position="7"/>
        <end position="284"/>
    </location>
</feature>
<evidence type="ECO:0000313" key="7">
    <source>
        <dbReference type="Proteomes" id="UP000526083"/>
    </source>
</evidence>
<reference evidence="6 7" key="1">
    <citation type="submission" date="2020-07" db="EMBL/GenBank/DDBJ databases">
        <title>Sequencing the genomes of 1000 actinobacteria strains.</title>
        <authorList>
            <person name="Klenk H.-P."/>
        </authorList>
    </citation>
    <scope>NUCLEOTIDE SEQUENCE [LARGE SCALE GENOMIC DNA]</scope>
    <source>
        <strain evidence="6 7">DSM 27576</strain>
    </source>
</reference>
<dbReference type="Gene3D" id="3.40.50.150">
    <property type="entry name" value="Vaccinia Virus protein VP39"/>
    <property type="match status" value="1"/>
</dbReference>
<gene>
    <name evidence="6" type="ORF">FHX48_000517</name>
</gene>
<dbReference type="InterPro" id="IPR050097">
    <property type="entry name" value="Ferredoxin-NADP_redctase_2"/>
</dbReference>
<proteinExistence type="predicted"/>
<dbReference type="GO" id="GO:0008168">
    <property type="term" value="F:methyltransferase activity"/>
    <property type="evidence" value="ECO:0007669"/>
    <property type="project" value="UniProtKB-KW"/>
</dbReference>
<organism evidence="6 7">
    <name type="scientific">Microbacterium halimionae</name>
    <dbReference type="NCBI Taxonomy" id="1526413"/>
    <lineage>
        <taxon>Bacteria</taxon>
        <taxon>Bacillati</taxon>
        <taxon>Actinomycetota</taxon>
        <taxon>Actinomycetes</taxon>
        <taxon>Micrococcales</taxon>
        <taxon>Microbacteriaceae</taxon>
        <taxon>Microbacterium</taxon>
    </lineage>
</organism>
<dbReference type="RefSeq" id="WP_167048316.1">
    <property type="nucleotide sequence ID" value="NZ_JAAOZB010000002.1"/>
</dbReference>
<dbReference type="PRINTS" id="PR00368">
    <property type="entry name" value="FADPNR"/>
</dbReference>
<dbReference type="Proteomes" id="UP000526083">
    <property type="component" value="Unassembled WGS sequence"/>
</dbReference>
<feature type="domain" description="Methyltransferase" evidence="5">
    <location>
        <begin position="341"/>
        <end position="433"/>
    </location>
</feature>
<keyword evidence="6" id="KW-0808">Transferase</keyword>
<dbReference type="GO" id="GO:0004791">
    <property type="term" value="F:thioredoxin-disulfide reductase (NADPH) activity"/>
    <property type="evidence" value="ECO:0007669"/>
    <property type="project" value="UniProtKB-EC"/>
</dbReference>
<evidence type="ECO:0000259" key="4">
    <source>
        <dbReference type="Pfam" id="PF07992"/>
    </source>
</evidence>
<keyword evidence="6" id="KW-0489">Methyltransferase</keyword>
<dbReference type="GO" id="GO:0032259">
    <property type="term" value="P:methylation"/>
    <property type="evidence" value="ECO:0007669"/>
    <property type="project" value="UniProtKB-KW"/>
</dbReference>
<comment type="caution">
    <text evidence="6">The sequence shown here is derived from an EMBL/GenBank/DDBJ whole genome shotgun (WGS) entry which is preliminary data.</text>
</comment>
<evidence type="ECO:0000256" key="1">
    <source>
        <dbReference type="ARBA" id="ARBA00022630"/>
    </source>
</evidence>
<dbReference type="Gene3D" id="3.50.50.60">
    <property type="entry name" value="FAD/NAD(P)-binding domain"/>
    <property type="match status" value="2"/>
</dbReference>
<comment type="catalytic activity">
    <reaction evidence="3">
        <text>[thioredoxin]-dithiol + NADP(+) = [thioredoxin]-disulfide + NADPH + H(+)</text>
        <dbReference type="Rhea" id="RHEA:20345"/>
        <dbReference type="Rhea" id="RHEA-COMP:10698"/>
        <dbReference type="Rhea" id="RHEA-COMP:10700"/>
        <dbReference type="ChEBI" id="CHEBI:15378"/>
        <dbReference type="ChEBI" id="CHEBI:29950"/>
        <dbReference type="ChEBI" id="CHEBI:50058"/>
        <dbReference type="ChEBI" id="CHEBI:57783"/>
        <dbReference type="ChEBI" id="CHEBI:58349"/>
        <dbReference type="EC" id="1.8.1.9"/>
    </reaction>
</comment>
<dbReference type="Pfam" id="PF13649">
    <property type="entry name" value="Methyltransf_25"/>
    <property type="match status" value="1"/>
</dbReference>
<name>A0A7W3JMA7_9MICO</name>
<dbReference type="CDD" id="cd02440">
    <property type="entry name" value="AdoMet_MTases"/>
    <property type="match status" value="1"/>
</dbReference>
<keyword evidence="2" id="KW-0560">Oxidoreductase</keyword>
<evidence type="ECO:0000313" key="6">
    <source>
        <dbReference type="EMBL" id="MBA8815465.1"/>
    </source>
</evidence>
<dbReference type="SUPFAM" id="SSF53335">
    <property type="entry name" value="S-adenosyl-L-methionine-dependent methyltransferases"/>
    <property type="match status" value="1"/>
</dbReference>
<accession>A0A7W3JMA7</accession>
<dbReference type="InterPro" id="IPR041698">
    <property type="entry name" value="Methyltransf_25"/>
</dbReference>
<dbReference type="AlphaFoldDB" id="A0A7W3JMA7"/>
<keyword evidence="1" id="KW-0285">Flavoprotein</keyword>
<dbReference type="InterPro" id="IPR036188">
    <property type="entry name" value="FAD/NAD-bd_sf"/>
</dbReference>
<dbReference type="PRINTS" id="PR00469">
    <property type="entry name" value="PNDRDTASEII"/>
</dbReference>
<evidence type="ECO:0000256" key="2">
    <source>
        <dbReference type="ARBA" id="ARBA00023002"/>
    </source>
</evidence>
<protein>
    <submittedName>
        <fullName evidence="6">Thioredoxin reductase/SAM-dependent methyltransferase</fullName>
    </submittedName>
</protein>
<evidence type="ECO:0000259" key="5">
    <source>
        <dbReference type="Pfam" id="PF13649"/>
    </source>
</evidence>
<dbReference type="InterPro" id="IPR023753">
    <property type="entry name" value="FAD/NAD-binding_dom"/>
</dbReference>
<dbReference type="Pfam" id="PF07992">
    <property type="entry name" value="Pyr_redox_2"/>
    <property type="match status" value="1"/>
</dbReference>